<feature type="domain" description="Bacterial sugar transferase" evidence="3">
    <location>
        <begin position="164"/>
        <end position="404"/>
    </location>
</feature>
<dbReference type="EMBL" id="JBHUOM010000002">
    <property type="protein sequence ID" value="MFD2933960.1"/>
    <property type="molecule type" value="Genomic_DNA"/>
</dbReference>
<dbReference type="InterPro" id="IPR011006">
    <property type="entry name" value="CheY-like_superfamily"/>
</dbReference>
<accession>A0ABW6AEZ7</accession>
<organism evidence="4 5">
    <name type="scientific">Spirosoma flavum</name>
    <dbReference type="NCBI Taxonomy" id="2048557"/>
    <lineage>
        <taxon>Bacteria</taxon>
        <taxon>Pseudomonadati</taxon>
        <taxon>Bacteroidota</taxon>
        <taxon>Cytophagia</taxon>
        <taxon>Cytophagales</taxon>
        <taxon>Cytophagaceae</taxon>
        <taxon>Spirosoma</taxon>
    </lineage>
</organism>
<dbReference type="GO" id="GO:0016740">
    <property type="term" value="F:transferase activity"/>
    <property type="evidence" value="ECO:0007669"/>
    <property type="project" value="UniProtKB-KW"/>
</dbReference>
<keyword evidence="4" id="KW-0808">Transferase</keyword>
<evidence type="ECO:0000313" key="5">
    <source>
        <dbReference type="Proteomes" id="UP001597512"/>
    </source>
</evidence>
<feature type="transmembrane region" description="Helical" evidence="2">
    <location>
        <begin position="169"/>
        <end position="192"/>
    </location>
</feature>
<evidence type="ECO:0000256" key="2">
    <source>
        <dbReference type="SAM" id="Phobius"/>
    </source>
</evidence>
<keyword evidence="2" id="KW-1133">Transmembrane helix</keyword>
<evidence type="ECO:0000313" key="4">
    <source>
        <dbReference type="EMBL" id="MFD2933960.1"/>
    </source>
</evidence>
<keyword evidence="2" id="KW-0472">Membrane</keyword>
<dbReference type="Proteomes" id="UP001597512">
    <property type="component" value="Unassembled WGS sequence"/>
</dbReference>
<keyword evidence="2" id="KW-0812">Transmembrane</keyword>
<dbReference type="SUPFAM" id="SSF52172">
    <property type="entry name" value="CheY-like"/>
    <property type="match status" value="1"/>
</dbReference>
<dbReference type="RefSeq" id="WP_381499024.1">
    <property type="nucleotide sequence ID" value="NZ_JBHUOM010000002.1"/>
</dbReference>
<dbReference type="Pfam" id="PF02397">
    <property type="entry name" value="Bac_transf"/>
    <property type="match status" value="1"/>
</dbReference>
<proteinExistence type="inferred from homology"/>
<protein>
    <submittedName>
        <fullName evidence="4">Sugar transferase</fullName>
    </submittedName>
</protein>
<sequence>MPEYPIKSIEGLNDPNVENQMSTIYVLLVIEDDLIANRIAGVVGVTYSIVRFRATKDAEEWLTDGQQVDLIIADRNSGDTMASIVRSKSDYRLVPFLVTSRFGETHVDQTKMAAGVTDLLIVNEDTHQLQAKIDYYLKLNMQINAFNTTNLFVPIQHFTLPWWKRSLDISAALTVLLLLSPVLLIVALLIVLDSKGSIIYKSKRAGANFHVFNMYKFRTMKVEADQLLKQLASQNIYTKAATEAGETNEVESLCSICYQQGTSCQQLLFDQDRLICEKLYLQKTNGSAKFMKFRNDPRITRLGTFLRNSSIDELPQLFNILLGDMSLVGNRPLPLYEAEKLTSDEFAQRFAGPAGLTGLWQVKKRGKGQGPMSDRDRTLLDIEYSSTFSFKTDILIIWNTLFSLWQKENV</sequence>
<name>A0ABW6AEZ7_9BACT</name>
<gene>
    <name evidence="4" type="ORF">ACFS25_09220</name>
</gene>
<keyword evidence="5" id="KW-1185">Reference proteome</keyword>
<comment type="caution">
    <text evidence="4">The sequence shown here is derived from an EMBL/GenBank/DDBJ whole genome shotgun (WGS) entry which is preliminary data.</text>
</comment>
<reference evidence="5" key="1">
    <citation type="journal article" date="2019" name="Int. J. Syst. Evol. Microbiol.">
        <title>The Global Catalogue of Microorganisms (GCM) 10K type strain sequencing project: providing services to taxonomists for standard genome sequencing and annotation.</title>
        <authorList>
            <consortium name="The Broad Institute Genomics Platform"/>
            <consortium name="The Broad Institute Genome Sequencing Center for Infectious Disease"/>
            <person name="Wu L."/>
            <person name="Ma J."/>
        </authorList>
    </citation>
    <scope>NUCLEOTIDE SEQUENCE [LARGE SCALE GENOMIC DNA]</scope>
    <source>
        <strain evidence="5">KCTC 52490</strain>
    </source>
</reference>
<dbReference type="PANTHER" id="PTHR30576">
    <property type="entry name" value="COLANIC BIOSYNTHESIS UDP-GLUCOSE LIPID CARRIER TRANSFERASE"/>
    <property type="match status" value="1"/>
</dbReference>
<evidence type="ECO:0000259" key="3">
    <source>
        <dbReference type="Pfam" id="PF02397"/>
    </source>
</evidence>
<dbReference type="PANTHER" id="PTHR30576:SF0">
    <property type="entry name" value="UNDECAPRENYL-PHOSPHATE N-ACETYLGALACTOSAMINYL 1-PHOSPHATE TRANSFERASE-RELATED"/>
    <property type="match status" value="1"/>
</dbReference>
<comment type="similarity">
    <text evidence="1">Belongs to the bacterial sugar transferase family.</text>
</comment>
<dbReference type="InterPro" id="IPR003362">
    <property type="entry name" value="Bact_transf"/>
</dbReference>
<evidence type="ECO:0000256" key="1">
    <source>
        <dbReference type="ARBA" id="ARBA00006464"/>
    </source>
</evidence>